<evidence type="ECO:0000313" key="3">
    <source>
        <dbReference type="EMBL" id="GFH17572.1"/>
    </source>
</evidence>
<gene>
    <name evidence="3" type="ORF">HaLaN_14234</name>
</gene>
<dbReference type="PANTHER" id="PTHR31988">
    <property type="entry name" value="ESTERASE, PUTATIVE (DUF303)-RELATED"/>
    <property type="match status" value="1"/>
</dbReference>
<dbReference type="SUPFAM" id="SSF52266">
    <property type="entry name" value="SGNH hydrolase"/>
    <property type="match status" value="1"/>
</dbReference>
<proteinExistence type="predicted"/>
<feature type="domain" description="Sialate O-acetylesterase" evidence="2">
    <location>
        <begin position="1"/>
        <end position="187"/>
    </location>
</feature>
<organism evidence="3 4">
    <name type="scientific">Haematococcus lacustris</name>
    <name type="common">Green alga</name>
    <name type="synonym">Haematococcus pluvialis</name>
    <dbReference type="NCBI Taxonomy" id="44745"/>
    <lineage>
        <taxon>Eukaryota</taxon>
        <taxon>Viridiplantae</taxon>
        <taxon>Chlorophyta</taxon>
        <taxon>core chlorophytes</taxon>
        <taxon>Chlorophyceae</taxon>
        <taxon>CS clade</taxon>
        <taxon>Chlamydomonadales</taxon>
        <taxon>Haematococcaceae</taxon>
        <taxon>Haematococcus</taxon>
    </lineage>
</organism>
<dbReference type="Proteomes" id="UP000485058">
    <property type="component" value="Unassembled WGS sequence"/>
</dbReference>
<reference evidence="3 4" key="1">
    <citation type="submission" date="2020-02" db="EMBL/GenBank/DDBJ databases">
        <title>Draft genome sequence of Haematococcus lacustris strain NIES-144.</title>
        <authorList>
            <person name="Morimoto D."/>
            <person name="Nakagawa S."/>
            <person name="Yoshida T."/>
            <person name="Sawayama S."/>
        </authorList>
    </citation>
    <scope>NUCLEOTIDE SEQUENCE [LARGE SCALE GENOMIC DNA]</scope>
    <source>
        <strain evidence="3 4">NIES-144</strain>
    </source>
</reference>
<dbReference type="InterPro" id="IPR036514">
    <property type="entry name" value="SGNH_hydro_sf"/>
</dbReference>
<dbReference type="GO" id="GO:0016787">
    <property type="term" value="F:hydrolase activity"/>
    <property type="evidence" value="ECO:0007669"/>
    <property type="project" value="UniProtKB-KW"/>
</dbReference>
<dbReference type="EMBL" id="BLLF01001169">
    <property type="protein sequence ID" value="GFH17572.1"/>
    <property type="molecule type" value="Genomic_DNA"/>
</dbReference>
<dbReference type="Gene3D" id="3.40.50.1110">
    <property type="entry name" value="SGNH hydrolase"/>
    <property type="match status" value="1"/>
</dbReference>
<dbReference type="Pfam" id="PF03629">
    <property type="entry name" value="SASA"/>
    <property type="match status" value="1"/>
</dbReference>
<keyword evidence="4" id="KW-1185">Reference proteome</keyword>
<dbReference type="InterPro" id="IPR005181">
    <property type="entry name" value="SASA"/>
</dbReference>
<name>A0A699ZNV6_HAELA</name>
<evidence type="ECO:0000259" key="2">
    <source>
        <dbReference type="Pfam" id="PF03629"/>
    </source>
</evidence>
<protein>
    <submittedName>
        <fullName evidence="3">SASA domain-containing protein</fullName>
    </submittedName>
</protein>
<evidence type="ECO:0000313" key="4">
    <source>
        <dbReference type="Proteomes" id="UP000485058"/>
    </source>
</evidence>
<feature type="non-terminal residue" evidence="3">
    <location>
        <position position="1"/>
    </location>
</feature>
<comment type="caution">
    <text evidence="3">The sequence shown here is derived from an EMBL/GenBank/DDBJ whole genome shotgun (WGS) entry which is preliminary data.</text>
</comment>
<keyword evidence="1" id="KW-0378">Hydrolase</keyword>
<accession>A0A699ZNV6</accession>
<dbReference type="InterPro" id="IPR052940">
    <property type="entry name" value="Carb_Esterase_6"/>
</dbReference>
<dbReference type="PANTHER" id="PTHR31988:SF19">
    <property type="entry name" value="9-O-ACETYL-N-ACETYLNEURAMINIC ACID DEACETYLASE-RELATED"/>
    <property type="match status" value="1"/>
</dbReference>
<sequence>PDIAFGNGILAANLSYRVGFVPAAIGSTSLKLSWSPGVDRYNAMVNGTWAAMRAAGPAARLRGMLWVQGESDAYYPQDIVAAANYAANLRNFLAAVRKEFASLHPRLPVVVARQAVVNRDTLFPWIRIVRDQQDEVLRDPTQQPLPAVDMEGLEFFNATLPGVIPQWIHLSHLGVCQLGRSMVASYQQSGQQFVRS</sequence>
<evidence type="ECO:0000256" key="1">
    <source>
        <dbReference type="ARBA" id="ARBA00022801"/>
    </source>
</evidence>
<dbReference type="AlphaFoldDB" id="A0A699ZNV6"/>